<protein>
    <submittedName>
        <fullName evidence="7">AraC-like DNA-binding protein</fullName>
    </submittedName>
</protein>
<dbReference type="Pfam" id="PF02311">
    <property type="entry name" value="AraC_binding"/>
    <property type="match status" value="1"/>
</dbReference>
<evidence type="ECO:0000313" key="7">
    <source>
        <dbReference type="EMBL" id="TDQ40338.1"/>
    </source>
</evidence>
<keyword evidence="3 7" id="KW-0238">DNA-binding</keyword>
<dbReference type="InterPro" id="IPR050204">
    <property type="entry name" value="AraC_XylS_family_regulators"/>
</dbReference>
<dbReference type="AlphaFoldDB" id="A0A4R6U1Q7"/>
<dbReference type="RefSeq" id="WP_133580161.1">
    <property type="nucleotide sequence ID" value="NZ_SNYJ01000006.1"/>
</dbReference>
<dbReference type="InterPro" id="IPR018062">
    <property type="entry name" value="HTH_AraC-typ_CS"/>
</dbReference>
<keyword evidence="2" id="KW-0805">Transcription regulation</keyword>
<evidence type="ECO:0000256" key="3">
    <source>
        <dbReference type="ARBA" id="ARBA00023125"/>
    </source>
</evidence>
<dbReference type="SUPFAM" id="SSF46689">
    <property type="entry name" value="Homeodomain-like"/>
    <property type="match status" value="2"/>
</dbReference>
<reference evidence="7 8" key="1">
    <citation type="submission" date="2019-03" db="EMBL/GenBank/DDBJ databases">
        <title>Genomic Encyclopedia of Type Strains, Phase IV (KMG-IV): sequencing the most valuable type-strain genomes for metagenomic binning, comparative biology and taxonomic classification.</title>
        <authorList>
            <person name="Goeker M."/>
        </authorList>
    </citation>
    <scope>NUCLEOTIDE SEQUENCE [LARGE SCALE GENOMIC DNA]</scope>
    <source>
        <strain evidence="7 8">DSM 28697</strain>
    </source>
</reference>
<evidence type="ECO:0000256" key="2">
    <source>
        <dbReference type="ARBA" id="ARBA00023015"/>
    </source>
</evidence>
<dbReference type="InterPro" id="IPR037923">
    <property type="entry name" value="HTH-like"/>
</dbReference>
<keyword evidence="4" id="KW-0010">Activator</keyword>
<comment type="caution">
    <text evidence="7">The sequence shown here is derived from an EMBL/GenBank/DDBJ whole genome shotgun (WGS) entry which is preliminary data.</text>
</comment>
<organism evidence="7 8">
    <name type="scientific">Aureibacillus halotolerans</name>
    <dbReference type="NCBI Taxonomy" id="1508390"/>
    <lineage>
        <taxon>Bacteria</taxon>
        <taxon>Bacillati</taxon>
        <taxon>Bacillota</taxon>
        <taxon>Bacilli</taxon>
        <taxon>Bacillales</taxon>
        <taxon>Bacillaceae</taxon>
        <taxon>Aureibacillus</taxon>
    </lineage>
</organism>
<keyword evidence="1" id="KW-0963">Cytoplasm</keyword>
<dbReference type="SMART" id="SM00342">
    <property type="entry name" value="HTH_ARAC"/>
    <property type="match status" value="1"/>
</dbReference>
<dbReference type="InterPro" id="IPR014710">
    <property type="entry name" value="RmlC-like_jellyroll"/>
</dbReference>
<dbReference type="InterPro" id="IPR020449">
    <property type="entry name" value="Tscrpt_reg_AraC-type_HTH"/>
</dbReference>
<dbReference type="PANTHER" id="PTHR46796">
    <property type="entry name" value="HTH-TYPE TRANSCRIPTIONAL ACTIVATOR RHAS-RELATED"/>
    <property type="match status" value="1"/>
</dbReference>
<dbReference type="Pfam" id="PF12833">
    <property type="entry name" value="HTH_18"/>
    <property type="match status" value="1"/>
</dbReference>
<evidence type="ECO:0000256" key="1">
    <source>
        <dbReference type="ARBA" id="ARBA00022490"/>
    </source>
</evidence>
<evidence type="ECO:0000256" key="5">
    <source>
        <dbReference type="ARBA" id="ARBA00023163"/>
    </source>
</evidence>
<proteinExistence type="predicted"/>
<dbReference type="PROSITE" id="PS01124">
    <property type="entry name" value="HTH_ARAC_FAMILY_2"/>
    <property type="match status" value="1"/>
</dbReference>
<dbReference type="InterPro" id="IPR009057">
    <property type="entry name" value="Homeodomain-like_sf"/>
</dbReference>
<keyword evidence="5" id="KW-0804">Transcription</keyword>
<dbReference type="InterPro" id="IPR003313">
    <property type="entry name" value="AraC-bd"/>
</dbReference>
<sequence>MLTNHINRTFGFHFKEKRSSSFANITSVGWEKQTSQAYYLDGIQRKESKRAAFQYTLSGRGEMIHEGKKYTLKAGQAFYIHFPSDHTYYLPENSDSWEFIYLTLQGDELLHYHQEILKSFGPVLTLHSDSMPIQKLISIWKLASENLIQDSYFASSLAYQFAMELNRYVHSLGSSSSDWPAAVVKATVLVQEQYDRDLSIDDLVRVSQLSRYHFTRLFKRTMHMTPVQYMTKVRMERAMVLLSSSTASIKEIASQCGYSEPNYFHKVFRKTVGMSAGEFRKQDQYRPVDVMIMD</sequence>
<dbReference type="Gene3D" id="2.60.120.10">
    <property type="entry name" value="Jelly Rolls"/>
    <property type="match status" value="1"/>
</dbReference>
<dbReference type="PROSITE" id="PS00041">
    <property type="entry name" value="HTH_ARAC_FAMILY_1"/>
    <property type="match status" value="1"/>
</dbReference>
<dbReference type="PANTHER" id="PTHR46796:SF13">
    <property type="entry name" value="HTH-TYPE TRANSCRIPTIONAL ACTIVATOR RHAS"/>
    <property type="match status" value="1"/>
</dbReference>
<dbReference type="Proteomes" id="UP000295632">
    <property type="component" value="Unassembled WGS sequence"/>
</dbReference>
<dbReference type="OrthoDB" id="2237754at2"/>
<dbReference type="Gene3D" id="1.10.10.60">
    <property type="entry name" value="Homeodomain-like"/>
    <property type="match status" value="2"/>
</dbReference>
<dbReference type="GO" id="GO:0003700">
    <property type="term" value="F:DNA-binding transcription factor activity"/>
    <property type="evidence" value="ECO:0007669"/>
    <property type="project" value="InterPro"/>
</dbReference>
<dbReference type="PRINTS" id="PR00032">
    <property type="entry name" value="HTHARAC"/>
</dbReference>
<evidence type="ECO:0000256" key="4">
    <source>
        <dbReference type="ARBA" id="ARBA00023159"/>
    </source>
</evidence>
<feature type="domain" description="HTH araC/xylS-type" evidence="6">
    <location>
        <begin position="184"/>
        <end position="282"/>
    </location>
</feature>
<dbReference type="GO" id="GO:0043565">
    <property type="term" value="F:sequence-specific DNA binding"/>
    <property type="evidence" value="ECO:0007669"/>
    <property type="project" value="InterPro"/>
</dbReference>
<dbReference type="EMBL" id="SNYJ01000006">
    <property type="protein sequence ID" value="TDQ40338.1"/>
    <property type="molecule type" value="Genomic_DNA"/>
</dbReference>
<dbReference type="InterPro" id="IPR018060">
    <property type="entry name" value="HTH_AraC"/>
</dbReference>
<dbReference type="SUPFAM" id="SSF51215">
    <property type="entry name" value="Regulatory protein AraC"/>
    <property type="match status" value="1"/>
</dbReference>
<keyword evidence="8" id="KW-1185">Reference proteome</keyword>
<evidence type="ECO:0000259" key="6">
    <source>
        <dbReference type="PROSITE" id="PS01124"/>
    </source>
</evidence>
<evidence type="ECO:0000313" key="8">
    <source>
        <dbReference type="Proteomes" id="UP000295632"/>
    </source>
</evidence>
<name>A0A4R6U1Q7_9BACI</name>
<accession>A0A4R6U1Q7</accession>
<gene>
    <name evidence="7" type="ORF">EV213_10654</name>
</gene>